<name>A0ABX2I511_BLAHA</name>
<gene>
    <name evidence="2" type="ORF">G5A70_02400</name>
</gene>
<proteinExistence type="predicted"/>
<evidence type="ECO:0000313" key="2">
    <source>
        <dbReference type="EMBL" id="NSJ85060.1"/>
    </source>
</evidence>
<evidence type="ECO:0000313" key="3">
    <source>
        <dbReference type="Proteomes" id="UP000822142"/>
    </source>
</evidence>
<sequence length="295" mass="34432">MKLQPEAAKKGSEQLLQWHPAFFAGLQIEFGNEAKYLQFEQEHQLGTKPMSIDVLIKKDRNRSIHKNIGRIFREHNIIEYKGPGDYLSVDDFYKVYGYACFYKADATRVNEVRIEELTISLISEGYPRKLLKHLQEDKGLQVIKKEEGIYYITGDKIPMQLIVTGKLSAKENLWLRNLTNHLEGRQAARELLEDYKNHDKNPLYKSVMNIIVRANKKEFQEVKDMCEALEELMHDELEERRRLGMQQGIQQGIQQGENRVNDLNMRLSKLGRTDDILKAAADKGYQRKLFQEFGL</sequence>
<evidence type="ECO:0000256" key="1">
    <source>
        <dbReference type="SAM" id="Coils"/>
    </source>
</evidence>
<keyword evidence="1" id="KW-0175">Coiled coil</keyword>
<dbReference type="RefSeq" id="WP_173747659.1">
    <property type="nucleotide sequence ID" value="NZ_JAAITA010000002.1"/>
</dbReference>
<dbReference type="Proteomes" id="UP000822142">
    <property type="component" value="Unassembled WGS sequence"/>
</dbReference>
<keyword evidence="3" id="KW-1185">Reference proteome</keyword>
<organism evidence="2 3">
    <name type="scientific">Blautia hansenii</name>
    <name type="common">Ruminococcus hansenii</name>
    <dbReference type="NCBI Taxonomy" id="1322"/>
    <lineage>
        <taxon>Bacteria</taxon>
        <taxon>Bacillati</taxon>
        <taxon>Bacillota</taxon>
        <taxon>Clostridia</taxon>
        <taxon>Lachnospirales</taxon>
        <taxon>Lachnospiraceae</taxon>
        <taxon>Blautia</taxon>
    </lineage>
</organism>
<comment type="caution">
    <text evidence="2">The sequence shown here is derived from an EMBL/GenBank/DDBJ whole genome shotgun (WGS) entry which is preliminary data.</text>
</comment>
<protein>
    <submittedName>
        <fullName evidence="2">3-isopropylmalate dehydrogenase</fullName>
    </submittedName>
</protein>
<reference evidence="2 3" key="1">
    <citation type="journal article" date="2020" name="Cell Host Microbe">
        <title>Functional and Genomic Variation between Human-Derived Isolates of Lachnospiraceae Reveals Inter- and Intra-Species Diversity.</title>
        <authorList>
            <person name="Sorbara M.T."/>
            <person name="Littmann E.R."/>
            <person name="Fontana E."/>
            <person name="Moody T.U."/>
            <person name="Kohout C.E."/>
            <person name="Gjonbalaj M."/>
            <person name="Eaton V."/>
            <person name="Seok R."/>
            <person name="Leiner I.M."/>
            <person name="Pamer E.G."/>
        </authorList>
    </citation>
    <scope>NUCLEOTIDE SEQUENCE [LARGE SCALE GENOMIC DNA]</scope>
    <source>
        <strain evidence="2 3">MSK.15.26</strain>
    </source>
</reference>
<feature type="coiled-coil region" evidence="1">
    <location>
        <begin position="212"/>
        <end position="273"/>
    </location>
</feature>
<accession>A0ABX2I511</accession>
<dbReference type="EMBL" id="JAAITA010000002">
    <property type="protein sequence ID" value="NSJ85060.1"/>
    <property type="molecule type" value="Genomic_DNA"/>
</dbReference>